<feature type="domain" description="3-hydroxyisobutyrate dehydrogenase-like NAD-binding" evidence="6">
    <location>
        <begin position="167"/>
        <end position="286"/>
    </location>
</feature>
<dbReference type="InterPro" id="IPR013328">
    <property type="entry name" value="6PGD_dom2"/>
</dbReference>
<dbReference type="OrthoDB" id="9777604at2"/>
<organism evidence="7 8">
    <name type="scientific">Polynucleobacter kasalickyi</name>
    <dbReference type="NCBI Taxonomy" id="1938817"/>
    <lineage>
        <taxon>Bacteria</taxon>
        <taxon>Pseudomonadati</taxon>
        <taxon>Pseudomonadota</taxon>
        <taxon>Betaproteobacteria</taxon>
        <taxon>Burkholderiales</taxon>
        <taxon>Burkholderiaceae</taxon>
        <taxon>Polynucleobacter</taxon>
    </lineage>
</organism>
<dbReference type="AlphaFoldDB" id="A0A1W1YY68"/>
<dbReference type="SUPFAM" id="SSF51735">
    <property type="entry name" value="NAD(P)-binding Rossmann-fold domains"/>
    <property type="match status" value="1"/>
</dbReference>
<dbReference type="InterPro" id="IPR029154">
    <property type="entry name" value="HIBADH-like_NADP-bd"/>
</dbReference>
<name>A0A1W1YY68_9BURK</name>
<evidence type="ECO:0000256" key="1">
    <source>
        <dbReference type="ARBA" id="ARBA00009080"/>
    </source>
</evidence>
<dbReference type="PANTHER" id="PTHR43060:SF15">
    <property type="entry name" value="3-HYDROXYISOBUTYRATE DEHYDROGENASE-LIKE 1, MITOCHONDRIAL-RELATED"/>
    <property type="match status" value="1"/>
</dbReference>
<gene>
    <name evidence="7" type="ORF">SAMN06296008_10412</name>
</gene>
<keyword evidence="3" id="KW-0520">NAD</keyword>
<evidence type="ECO:0000256" key="4">
    <source>
        <dbReference type="PIRSR" id="PIRSR000103-1"/>
    </source>
</evidence>
<keyword evidence="2" id="KW-0560">Oxidoreductase</keyword>
<dbReference type="InterPro" id="IPR036291">
    <property type="entry name" value="NAD(P)-bd_dom_sf"/>
</dbReference>
<dbReference type="GO" id="GO:0016054">
    <property type="term" value="P:organic acid catabolic process"/>
    <property type="evidence" value="ECO:0007669"/>
    <property type="project" value="UniProtKB-ARBA"/>
</dbReference>
<evidence type="ECO:0000259" key="5">
    <source>
        <dbReference type="Pfam" id="PF03446"/>
    </source>
</evidence>
<dbReference type="InterPro" id="IPR002204">
    <property type="entry name" value="3-OH-isobutyrate_DH-rel_CS"/>
</dbReference>
<keyword evidence="8" id="KW-1185">Reference proteome</keyword>
<dbReference type="InterPro" id="IPR006115">
    <property type="entry name" value="6PGDH_NADP-bd"/>
</dbReference>
<dbReference type="PANTHER" id="PTHR43060">
    <property type="entry name" value="3-HYDROXYISOBUTYRATE DEHYDROGENASE-LIKE 1, MITOCHONDRIAL-RELATED"/>
    <property type="match status" value="1"/>
</dbReference>
<dbReference type="PROSITE" id="PS00895">
    <property type="entry name" value="3_HYDROXYISOBUT_DH"/>
    <property type="match status" value="1"/>
</dbReference>
<dbReference type="GO" id="GO:0016491">
    <property type="term" value="F:oxidoreductase activity"/>
    <property type="evidence" value="ECO:0007669"/>
    <property type="project" value="UniProtKB-KW"/>
</dbReference>
<dbReference type="PIRSF" id="PIRSF000103">
    <property type="entry name" value="HIBADH"/>
    <property type="match status" value="1"/>
</dbReference>
<comment type="similarity">
    <text evidence="1">Belongs to the HIBADH-related family.</text>
</comment>
<sequence length="297" mass="32207">MTPKKIGFIGLGLMGGWMVKHLLASGHTVLGYDRNEEQMKALLPSGLTPVKNISDLPNLVDVIIFSLPTSQIVSQVIHEDLRLIERPMKDLVMIDTSTADPRLSKELAEKIASQGMYFLDAAVSGTSEMCKAKDTLFMVGGSEAMYNKWSELFADMGRESVFMGESGAGSAIKLVVNLVLAINRMGMAEGLTLAKQAGIDQAKALEVLKKSAAYSKSMDQKGSRMVERNFYPPIGHLSTHYKDVQLMVSYAGSLYCPVPVISLAAQALASEMSKGAHDRDSSAMICFYDGLVAAQKK</sequence>
<evidence type="ECO:0000256" key="2">
    <source>
        <dbReference type="ARBA" id="ARBA00023002"/>
    </source>
</evidence>
<evidence type="ECO:0000313" key="8">
    <source>
        <dbReference type="Proteomes" id="UP000192708"/>
    </source>
</evidence>
<accession>A0A1W1YY68</accession>
<dbReference type="InterPro" id="IPR015815">
    <property type="entry name" value="HIBADH-related"/>
</dbReference>
<proteinExistence type="inferred from homology"/>
<dbReference type="EMBL" id="FWXJ01000004">
    <property type="protein sequence ID" value="SMC41073.1"/>
    <property type="molecule type" value="Genomic_DNA"/>
</dbReference>
<evidence type="ECO:0000259" key="6">
    <source>
        <dbReference type="Pfam" id="PF14833"/>
    </source>
</evidence>
<dbReference type="Pfam" id="PF14833">
    <property type="entry name" value="NAD_binding_11"/>
    <property type="match status" value="1"/>
</dbReference>
<dbReference type="Proteomes" id="UP000192708">
    <property type="component" value="Unassembled WGS sequence"/>
</dbReference>
<dbReference type="Gene3D" id="3.40.50.720">
    <property type="entry name" value="NAD(P)-binding Rossmann-like Domain"/>
    <property type="match status" value="1"/>
</dbReference>
<feature type="active site" evidence="4">
    <location>
        <position position="173"/>
    </location>
</feature>
<dbReference type="SUPFAM" id="SSF48179">
    <property type="entry name" value="6-phosphogluconate dehydrogenase C-terminal domain-like"/>
    <property type="match status" value="1"/>
</dbReference>
<protein>
    <submittedName>
        <fullName evidence="7">2-hydroxy-3-oxopropionate reductase</fullName>
    </submittedName>
</protein>
<dbReference type="Gene3D" id="1.10.1040.10">
    <property type="entry name" value="N-(1-d-carboxylethyl)-l-norvaline Dehydrogenase, domain 2"/>
    <property type="match status" value="1"/>
</dbReference>
<dbReference type="Pfam" id="PF03446">
    <property type="entry name" value="NAD_binding_2"/>
    <property type="match status" value="1"/>
</dbReference>
<evidence type="ECO:0000256" key="3">
    <source>
        <dbReference type="ARBA" id="ARBA00023027"/>
    </source>
</evidence>
<reference evidence="7 8" key="1">
    <citation type="submission" date="2017-04" db="EMBL/GenBank/DDBJ databases">
        <authorList>
            <person name="Afonso C.L."/>
            <person name="Miller P.J."/>
            <person name="Scott M.A."/>
            <person name="Spackman E."/>
            <person name="Goraichik I."/>
            <person name="Dimitrov K.M."/>
            <person name="Suarez D.L."/>
            <person name="Swayne D.E."/>
        </authorList>
    </citation>
    <scope>NUCLEOTIDE SEQUENCE [LARGE SCALE GENOMIC DNA]</scope>
    <source>
        <strain evidence="7 8">VK13</strain>
    </source>
</reference>
<dbReference type="GO" id="GO:0050661">
    <property type="term" value="F:NADP binding"/>
    <property type="evidence" value="ECO:0007669"/>
    <property type="project" value="InterPro"/>
</dbReference>
<feature type="domain" description="6-phosphogluconate dehydrogenase NADP-binding" evidence="5">
    <location>
        <begin position="5"/>
        <end position="164"/>
    </location>
</feature>
<dbReference type="STRING" id="1938817.SAMN06296008_10412"/>
<dbReference type="GO" id="GO:0051287">
    <property type="term" value="F:NAD binding"/>
    <property type="evidence" value="ECO:0007669"/>
    <property type="project" value="InterPro"/>
</dbReference>
<dbReference type="RefSeq" id="WP_084282989.1">
    <property type="nucleotide sequence ID" value="NZ_FWXJ01000004.1"/>
</dbReference>
<dbReference type="InterPro" id="IPR008927">
    <property type="entry name" value="6-PGluconate_DH-like_C_sf"/>
</dbReference>
<evidence type="ECO:0000313" key="7">
    <source>
        <dbReference type="EMBL" id="SMC41073.1"/>
    </source>
</evidence>